<gene>
    <name evidence="2" type="ORF">FK529_02495</name>
</gene>
<dbReference type="Pfam" id="PF19700">
    <property type="entry name" value="DUF6198"/>
    <property type="match status" value="1"/>
</dbReference>
<keyword evidence="1" id="KW-0812">Transmembrane</keyword>
<evidence type="ECO:0000313" key="2">
    <source>
        <dbReference type="EMBL" id="TWS21478.1"/>
    </source>
</evidence>
<reference evidence="2 3" key="1">
    <citation type="submission" date="2019-06" db="EMBL/GenBank/DDBJ databases">
        <title>Tsukamurella conjunctivitidis sp. nov., Tsukamurella assacharolytica sp. nov. and Tsukamurella sputae sp. nov. isolated from patients with conjunctivitis, bacteraemia (lymphoma) and respiratory infection (sputum) in Hong Kong.</title>
        <authorList>
            <person name="Teng J.L.L."/>
            <person name="Lee H.H."/>
            <person name="Fong J.Y.H."/>
            <person name="Fok K.M.N."/>
            <person name="Lau S.K.P."/>
            <person name="Woo P.C.Y."/>
        </authorList>
    </citation>
    <scope>NUCLEOTIDE SEQUENCE [LARGE SCALE GENOMIC DNA]</scope>
    <source>
        <strain evidence="2 3">HKU71</strain>
    </source>
</reference>
<keyword evidence="1" id="KW-0472">Membrane</keyword>
<sequence length="222" mass="23652">MGEIVLRRAPSKSSVIRTGYAFVGVVLIGLGSAVLRVGDVGLDPYTALNMGISSLLGWSLGEYQMLSNLVLFIPMVIWGRKYIGPGTVINMILVGYFIDVFAGILGPLASAGQTPLRMTAFFLVGISVIGFGASAYMSAGVGTAPYDALAPMIVDRTGLSYQRVRVPQDILVVALAILAHGPVGVGTVMTAFFNGPLIQFFTDRIHTPLVQRIVGHHIERDT</sequence>
<dbReference type="InterPro" id="IPR038750">
    <property type="entry name" value="YczE/YyaS-like"/>
</dbReference>
<dbReference type="OrthoDB" id="9814474at2"/>
<evidence type="ECO:0000256" key="1">
    <source>
        <dbReference type="SAM" id="Phobius"/>
    </source>
</evidence>
<feature type="transmembrane region" description="Helical" evidence="1">
    <location>
        <begin position="170"/>
        <end position="193"/>
    </location>
</feature>
<evidence type="ECO:0008006" key="4">
    <source>
        <dbReference type="Google" id="ProtNLM"/>
    </source>
</evidence>
<dbReference type="AlphaFoldDB" id="A0A5C5RFM1"/>
<feature type="transmembrane region" description="Helical" evidence="1">
    <location>
        <begin position="88"/>
        <end position="109"/>
    </location>
</feature>
<feature type="transmembrane region" description="Helical" evidence="1">
    <location>
        <begin position="55"/>
        <end position="76"/>
    </location>
</feature>
<dbReference type="EMBL" id="VIGW01000001">
    <property type="protein sequence ID" value="TWS21478.1"/>
    <property type="molecule type" value="Genomic_DNA"/>
</dbReference>
<organism evidence="2 3">
    <name type="scientific">Tsukamurella asaccharolytica</name>
    <dbReference type="NCBI Taxonomy" id="2592067"/>
    <lineage>
        <taxon>Bacteria</taxon>
        <taxon>Bacillati</taxon>
        <taxon>Actinomycetota</taxon>
        <taxon>Actinomycetes</taxon>
        <taxon>Mycobacteriales</taxon>
        <taxon>Tsukamurellaceae</taxon>
        <taxon>Tsukamurella</taxon>
    </lineage>
</organism>
<dbReference type="PANTHER" id="PTHR40078:SF1">
    <property type="entry name" value="INTEGRAL MEMBRANE PROTEIN"/>
    <property type="match status" value="1"/>
</dbReference>
<feature type="transmembrane region" description="Helical" evidence="1">
    <location>
        <begin position="15"/>
        <end position="35"/>
    </location>
</feature>
<feature type="transmembrane region" description="Helical" evidence="1">
    <location>
        <begin position="121"/>
        <end position="149"/>
    </location>
</feature>
<dbReference type="PANTHER" id="PTHR40078">
    <property type="entry name" value="INTEGRAL MEMBRANE PROTEIN-RELATED"/>
    <property type="match status" value="1"/>
</dbReference>
<name>A0A5C5RFM1_9ACTN</name>
<proteinExistence type="predicted"/>
<dbReference type="Proteomes" id="UP000317291">
    <property type="component" value="Unassembled WGS sequence"/>
</dbReference>
<accession>A0A5C5RFM1</accession>
<evidence type="ECO:0000313" key="3">
    <source>
        <dbReference type="Proteomes" id="UP000317291"/>
    </source>
</evidence>
<comment type="caution">
    <text evidence="2">The sequence shown here is derived from an EMBL/GenBank/DDBJ whole genome shotgun (WGS) entry which is preliminary data.</text>
</comment>
<keyword evidence="3" id="KW-1185">Reference proteome</keyword>
<keyword evidence="1" id="KW-1133">Transmembrane helix</keyword>
<protein>
    <recommendedName>
        <fullName evidence="4">YitT family protein</fullName>
    </recommendedName>
</protein>